<comment type="subcellular location">
    <subcellularLocation>
        <location evidence="1">Cell envelope</location>
    </subcellularLocation>
</comment>
<dbReference type="GeneID" id="31571140"/>
<organism evidence="7 8">
    <name type="scientific">Paenibacillus odorifer</name>
    <dbReference type="NCBI Taxonomy" id="189426"/>
    <lineage>
        <taxon>Bacteria</taxon>
        <taxon>Bacillati</taxon>
        <taxon>Bacillota</taxon>
        <taxon>Bacilli</taxon>
        <taxon>Bacillales</taxon>
        <taxon>Paenibacillaceae</taxon>
        <taxon>Paenibacillus</taxon>
    </lineage>
</organism>
<dbReference type="PANTHER" id="PTHR30532">
    <property type="entry name" value="IRON III DICITRATE-BINDING PERIPLASMIC PROTEIN"/>
    <property type="match status" value="1"/>
</dbReference>
<dbReference type="GO" id="GO:1901678">
    <property type="term" value="P:iron coordination entity transport"/>
    <property type="evidence" value="ECO:0007669"/>
    <property type="project" value="UniProtKB-ARBA"/>
</dbReference>
<dbReference type="InterPro" id="IPR002491">
    <property type="entry name" value="ABC_transptr_periplasmic_BD"/>
</dbReference>
<comment type="similarity">
    <text evidence="2">Belongs to the bacterial solute-binding protein 8 family.</text>
</comment>
<reference evidence="7 8" key="1">
    <citation type="submission" date="2016-10" db="EMBL/GenBank/DDBJ databases">
        <title>Paenibacillus species isolates.</title>
        <authorList>
            <person name="Beno S.M."/>
        </authorList>
    </citation>
    <scope>NUCLEOTIDE SEQUENCE [LARGE SCALE GENOMIC DNA]</scope>
    <source>
        <strain evidence="7 8">FSL H7-0604</strain>
    </source>
</reference>
<sequence>MNQKKYLLAGVSAVLALSLAACGNNEKDKTASEKSTNNAAVAAEGTANNKGNAAQEAVATEQTVTYLGKDYVVPAEINNIVAASLESMEDAAILGVKPVGVLAIADAIPGYLSTELAGASLVGDKFAPSNEAILQLDPDVILGSSKFGEDVAGALNKIQTMIPYSHISTNWKDNLLLLGQLSGKTADAEKIISDYESKAADAKAEIGEKLKDQSILVIRIRQGSMCVYPAGVYLNPVIYEDLGAAIPEVISSTEAQAELSLEALADINPDYIFLQFETSENTDNATALDDLLKNPIFKSVTAVKNNHVFVNAIDPLAQGGTAWSKVRFLDSAIENLLK</sequence>
<evidence type="ECO:0000259" key="6">
    <source>
        <dbReference type="PROSITE" id="PS50983"/>
    </source>
</evidence>
<dbReference type="SUPFAM" id="SSF53807">
    <property type="entry name" value="Helical backbone' metal receptor"/>
    <property type="match status" value="1"/>
</dbReference>
<dbReference type="EMBL" id="MKQP01000016">
    <property type="protein sequence ID" value="OMD32775.1"/>
    <property type="molecule type" value="Genomic_DNA"/>
</dbReference>
<dbReference type="KEGG" id="pod:PODO_13115"/>
<evidence type="ECO:0000256" key="2">
    <source>
        <dbReference type="ARBA" id="ARBA00008814"/>
    </source>
</evidence>
<feature type="domain" description="Fe/B12 periplasmic-binding" evidence="6">
    <location>
        <begin position="79"/>
        <end position="338"/>
    </location>
</feature>
<proteinExistence type="inferred from homology"/>
<dbReference type="PANTHER" id="PTHR30532:SF10">
    <property type="entry name" value="IRON-UPTAKE SYSTEM-BINDING PROTEIN"/>
    <property type="match status" value="1"/>
</dbReference>
<comment type="caution">
    <text evidence="7">The sequence shown here is derived from an EMBL/GenBank/DDBJ whole genome shotgun (WGS) entry which is preliminary data.</text>
</comment>
<dbReference type="AlphaFoldDB" id="A0A1R0XCH4"/>
<dbReference type="Proteomes" id="UP000187465">
    <property type="component" value="Unassembled WGS sequence"/>
</dbReference>
<evidence type="ECO:0000313" key="8">
    <source>
        <dbReference type="Proteomes" id="UP000187465"/>
    </source>
</evidence>
<keyword evidence="4 5" id="KW-0732">Signal</keyword>
<dbReference type="RefSeq" id="WP_036686393.1">
    <property type="nucleotide sequence ID" value="NZ_CP009428.1"/>
</dbReference>
<dbReference type="InterPro" id="IPR051313">
    <property type="entry name" value="Bact_iron-sidero_bind"/>
</dbReference>
<evidence type="ECO:0000313" key="7">
    <source>
        <dbReference type="EMBL" id="OMD32775.1"/>
    </source>
</evidence>
<evidence type="ECO:0000256" key="3">
    <source>
        <dbReference type="ARBA" id="ARBA00022448"/>
    </source>
</evidence>
<feature type="signal peptide" evidence="5">
    <location>
        <begin position="1"/>
        <end position="23"/>
    </location>
</feature>
<evidence type="ECO:0000256" key="4">
    <source>
        <dbReference type="ARBA" id="ARBA00022729"/>
    </source>
</evidence>
<accession>A0A1R0XCH4</accession>
<dbReference type="PROSITE" id="PS51257">
    <property type="entry name" value="PROKAR_LIPOPROTEIN"/>
    <property type="match status" value="1"/>
</dbReference>
<dbReference type="Gene3D" id="3.40.50.1980">
    <property type="entry name" value="Nitrogenase molybdenum iron protein domain"/>
    <property type="match status" value="2"/>
</dbReference>
<dbReference type="PROSITE" id="PS50983">
    <property type="entry name" value="FE_B12_PBP"/>
    <property type="match status" value="1"/>
</dbReference>
<feature type="chain" id="PRO_5039463584" evidence="5">
    <location>
        <begin position="24"/>
        <end position="338"/>
    </location>
</feature>
<keyword evidence="3" id="KW-0813">Transport</keyword>
<evidence type="ECO:0000256" key="5">
    <source>
        <dbReference type="SAM" id="SignalP"/>
    </source>
</evidence>
<dbReference type="GO" id="GO:0030288">
    <property type="term" value="C:outer membrane-bounded periplasmic space"/>
    <property type="evidence" value="ECO:0007669"/>
    <property type="project" value="TreeGrafter"/>
</dbReference>
<protein>
    <submittedName>
        <fullName evidence="7">Iron-uptake system-binding protein</fullName>
    </submittedName>
</protein>
<name>A0A1R0XCH4_9BACL</name>
<dbReference type="Pfam" id="PF01497">
    <property type="entry name" value="Peripla_BP_2"/>
    <property type="match status" value="1"/>
</dbReference>
<evidence type="ECO:0000256" key="1">
    <source>
        <dbReference type="ARBA" id="ARBA00004196"/>
    </source>
</evidence>
<gene>
    <name evidence="7" type="ORF">BJP51_14730</name>
</gene>